<dbReference type="Gene3D" id="3.40.50.620">
    <property type="entry name" value="HUPs"/>
    <property type="match status" value="1"/>
</dbReference>
<name>A0A0S6UEE3_NEOTH</name>
<dbReference type="InterPro" id="IPR033910">
    <property type="entry name" value="GluRS_core"/>
</dbReference>
<dbReference type="Gene3D" id="1.10.10.350">
    <property type="match status" value="1"/>
</dbReference>
<dbReference type="InterPro" id="IPR014729">
    <property type="entry name" value="Rossmann-like_a/b/a_fold"/>
</dbReference>
<feature type="binding site" evidence="8">
    <location>
        <position position="297"/>
    </location>
    <ligand>
        <name>ATP</name>
        <dbReference type="ChEBI" id="CHEBI:30616"/>
    </ligand>
</feature>
<evidence type="ECO:0000256" key="2">
    <source>
        <dbReference type="ARBA" id="ARBA00022490"/>
    </source>
</evidence>
<dbReference type="PROSITE" id="PS00178">
    <property type="entry name" value="AA_TRNA_LIGASE_I"/>
    <property type="match status" value="1"/>
</dbReference>
<dbReference type="Pfam" id="PF19269">
    <property type="entry name" value="Anticodon_2"/>
    <property type="match status" value="1"/>
</dbReference>
<feature type="short sequence motif" description="'HIGH' region" evidence="8">
    <location>
        <begin position="53"/>
        <end position="63"/>
    </location>
</feature>
<keyword evidence="2 8" id="KW-0963">Cytoplasm</keyword>
<dbReference type="InterPro" id="IPR020752">
    <property type="entry name" value="Glu-tRNA-synth_I_codon-bd_sub1"/>
</dbReference>
<evidence type="ECO:0000259" key="10">
    <source>
        <dbReference type="Pfam" id="PF19269"/>
    </source>
</evidence>
<keyword evidence="7 8" id="KW-0030">Aminoacyl-tRNA synthetase</keyword>
<dbReference type="InterPro" id="IPR001412">
    <property type="entry name" value="aa-tRNA-synth_I_CS"/>
</dbReference>
<dbReference type="AlphaFoldDB" id="A0A0S6UEE3"/>
<comment type="function">
    <text evidence="8">Catalyzes the attachment of glutamate to tRNA(Glu) in a two-step reaction: glutamate is first activated by ATP to form Glu-AMP and then transferred to the acceptor end of tRNA(Glu).</text>
</comment>
<keyword evidence="3 8" id="KW-0436">Ligase</keyword>
<gene>
    <name evidence="8" type="primary">gltX</name>
    <name evidence="11" type="ORF">MTY_2219</name>
</gene>
<comment type="subunit">
    <text evidence="8">Monomer.</text>
</comment>
<dbReference type="GO" id="GO:0004818">
    <property type="term" value="F:glutamate-tRNA ligase activity"/>
    <property type="evidence" value="ECO:0007669"/>
    <property type="project" value="UniProtKB-UniRule"/>
</dbReference>
<keyword evidence="6 8" id="KW-0648">Protein biosynthesis</keyword>
<dbReference type="InterPro" id="IPR000924">
    <property type="entry name" value="Glu/Gln-tRNA-synth"/>
</dbReference>
<dbReference type="InterPro" id="IPR020751">
    <property type="entry name" value="aa-tRNA-synth_I_codon-bd_sub2"/>
</dbReference>
<dbReference type="InterPro" id="IPR020058">
    <property type="entry name" value="Glu/Gln-tRNA-synth_Ib_cat-dom"/>
</dbReference>
<evidence type="ECO:0000256" key="6">
    <source>
        <dbReference type="ARBA" id="ARBA00022917"/>
    </source>
</evidence>
<evidence type="ECO:0000256" key="8">
    <source>
        <dbReference type="HAMAP-Rule" id="MF_00022"/>
    </source>
</evidence>
<evidence type="ECO:0000256" key="3">
    <source>
        <dbReference type="ARBA" id="ARBA00022598"/>
    </source>
</evidence>
<dbReference type="HAMAP" id="MF_00022">
    <property type="entry name" value="Glu_tRNA_synth_type1"/>
    <property type="match status" value="1"/>
</dbReference>
<protein>
    <recommendedName>
        <fullName evidence="8">Glutamate--tRNA ligase</fullName>
        <ecNumber evidence="8">6.1.1.17</ecNumber>
    </recommendedName>
    <alternativeName>
        <fullName evidence="8">Glutamyl-tRNA synthetase</fullName>
        <shortName evidence="8">GluRS</shortName>
    </alternativeName>
</protein>
<dbReference type="CDD" id="cd00808">
    <property type="entry name" value="GluRS_core"/>
    <property type="match status" value="1"/>
</dbReference>
<dbReference type="Pfam" id="PF00749">
    <property type="entry name" value="tRNA-synt_1c"/>
    <property type="match status" value="1"/>
</dbReference>
<dbReference type="InterPro" id="IPR045462">
    <property type="entry name" value="aa-tRNA-synth_I_cd-bd"/>
</dbReference>
<accession>A0A0S6UEE3</accession>
<dbReference type="Gene3D" id="1.10.8.70">
    <property type="entry name" value="Glutamate-tRNA synthetase, class I, anticodon-binding domain 1"/>
    <property type="match status" value="1"/>
</dbReference>
<feature type="short sequence motif" description="'KMSKS' region" evidence="8">
    <location>
        <begin position="294"/>
        <end position="298"/>
    </location>
</feature>
<comment type="catalytic activity">
    <reaction evidence="8">
        <text>tRNA(Glu) + L-glutamate + ATP = L-glutamyl-tRNA(Glu) + AMP + diphosphate</text>
        <dbReference type="Rhea" id="RHEA:23540"/>
        <dbReference type="Rhea" id="RHEA-COMP:9663"/>
        <dbReference type="Rhea" id="RHEA-COMP:9680"/>
        <dbReference type="ChEBI" id="CHEBI:29985"/>
        <dbReference type="ChEBI" id="CHEBI:30616"/>
        <dbReference type="ChEBI" id="CHEBI:33019"/>
        <dbReference type="ChEBI" id="CHEBI:78442"/>
        <dbReference type="ChEBI" id="CHEBI:78520"/>
        <dbReference type="ChEBI" id="CHEBI:456215"/>
        <dbReference type="EC" id="6.1.1.17"/>
    </reaction>
</comment>
<evidence type="ECO:0000256" key="7">
    <source>
        <dbReference type="ARBA" id="ARBA00023146"/>
    </source>
</evidence>
<evidence type="ECO:0000313" key="11">
    <source>
        <dbReference type="EMBL" id="GAF26879.1"/>
    </source>
</evidence>
<evidence type="ECO:0000256" key="1">
    <source>
        <dbReference type="ARBA" id="ARBA00007894"/>
    </source>
</evidence>
<dbReference type="EC" id="6.1.1.17" evidence="8"/>
<organism evidence="11">
    <name type="scientific">Moorella thermoacetica Y72</name>
    <dbReference type="NCBI Taxonomy" id="1325331"/>
    <lineage>
        <taxon>Bacteria</taxon>
        <taxon>Bacillati</taxon>
        <taxon>Bacillota</taxon>
        <taxon>Clostridia</taxon>
        <taxon>Neomoorellales</taxon>
        <taxon>Neomoorellaceae</taxon>
        <taxon>Neomoorella</taxon>
    </lineage>
</organism>
<comment type="caution">
    <text evidence="8">Lacks conserved residue(s) required for the propagation of feature annotation.</text>
</comment>
<keyword evidence="4 8" id="KW-0547">Nucleotide-binding</keyword>
<dbReference type="GO" id="GO:0005524">
    <property type="term" value="F:ATP binding"/>
    <property type="evidence" value="ECO:0007669"/>
    <property type="project" value="UniProtKB-UniRule"/>
</dbReference>
<dbReference type="SUPFAM" id="SSF48163">
    <property type="entry name" value="An anticodon-binding domain of class I aminoacyl-tRNA synthetases"/>
    <property type="match status" value="1"/>
</dbReference>
<dbReference type="PANTHER" id="PTHR43311">
    <property type="entry name" value="GLUTAMATE--TRNA LIGASE"/>
    <property type="match status" value="1"/>
</dbReference>
<dbReference type="FunFam" id="3.40.50.620:FF:000045">
    <property type="entry name" value="Glutamate--tRNA ligase, mitochondrial"/>
    <property type="match status" value="1"/>
</dbReference>
<dbReference type="GO" id="GO:0008270">
    <property type="term" value="F:zinc ion binding"/>
    <property type="evidence" value="ECO:0007669"/>
    <property type="project" value="InterPro"/>
</dbReference>
<dbReference type="EMBL" id="DF238840">
    <property type="protein sequence ID" value="GAF26879.1"/>
    <property type="molecule type" value="Genomic_DNA"/>
</dbReference>
<dbReference type="Proteomes" id="UP000063718">
    <property type="component" value="Unassembled WGS sequence"/>
</dbReference>
<reference evidence="11" key="1">
    <citation type="journal article" date="2014" name="Gene">
        <title>Genome-guided analysis of transformation efficiency and carbon dioxide assimilation by Moorella thermoacetica Y72.</title>
        <authorList>
            <person name="Tsukahara K."/>
            <person name="Kita A."/>
            <person name="Nakashimada Y."/>
            <person name="Hoshino T."/>
            <person name="Murakami K."/>
        </authorList>
    </citation>
    <scope>NUCLEOTIDE SEQUENCE [LARGE SCALE GENOMIC DNA]</scope>
    <source>
        <strain evidence="11">Y72</strain>
    </source>
</reference>
<dbReference type="PRINTS" id="PR00987">
    <property type="entry name" value="TRNASYNTHGLU"/>
</dbReference>
<dbReference type="GO" id="GO:0000049">
    <property type="term" value="F:tRNA binding"/>
    <property type="evidence" value="ECO:0007669"/>
    <property type="project" value="InterPro"/>
</dbReference>
<dbReference type="GO" id="GO:0005829">
    <property type="term" value="C:cytosol"/>
    <property type="evidence" value="ECO:0007669"/>
    <property type="project" value="TreeGrafter"/>
</dbReference>
<dbReference type="GO" id="GO:0006424">
    <property type="term" value="P:glutamyl-tRNA aminoacylation"/>
    <property type="evidence" value="ECO:0007669"/>
    <property type="project" value="UniProtKB-UniRule"/>
</dbReference>
<evidence type="ECO:0000256" key="5">
    <source>
        <dbReference type="ARBA" id="ARBA00022840"/>
    </source>
</evidence>
<feature type="domain" description="Glutamyl/glutaminyl-tRNA synthetase class Ib catalytic" evidence="9">
    <location>
        <begin position="46"/>
        <end position="363"/>
    </location>
</feature>
<dbReference type="SUPFAM" id="SSF52374">
    <property type="entry name" value="Nucleotidylyl transferase"/>
    <property type="match status" value="1"/>
</dbReference>
<dbReference type="InterPro" id="IPR049940">
    <property type="entry name" value="GluQ/Sye"/>
</dbReference>
<evidence type="ECO:0000259" key="9">
    <source>
        <dbReference type="Pfam" id="PF00749"/>
    </source>
</evidence>
<dbReference type="InterPro" id="IPR004527">
    <property type="entry name" value="Glu-tRNA-ligase_bac/mito"/>
</dbReference>
<proteinExistence type="inferred from homology"/>
<comment type="subcellular location">
    <subcellularLocation>
        <location evidence="8">Cytoplasm</location>
    </subcellularLocation>
</comment>
<comment type="similarity">
    <text evidence="1 8">Belongs to the class-I aminoacyl-tRNA synthetase family. Glutamate--tRNA ligase type 1 subfamily.</text>
</comment>
<evidence type="ECO:0000256" key="4">
    <source>
        <dbReference type="ARBA" id="ARBA00022741"/>
    </source>
</evidence>
<dbReference type="InterPro" id="IPR008925">
    <property type="entry name" value="aa_tRNA-synth_I_cd-bd_sf"/>
</dbReference>
<dbReference type="PANTHER" id="PTHR43311:SF2">
    <property type="entry name" value="GLUTAMATE--TRNA LIGASE, MITOCHONDRIAL-RELATED"/>
    <property type="match status" value="1"/>
</dbReference>
<keyword evidence="5 8" id="KW-0067">ATP-binding</keyword>
<feature type="domain" description="Aminoacyl-tRNA synthetase class I anticodon-binding" evidence="10">
    <location>
        <begin position="377"/>
        <end position="524"/>
    </location>
</feature>
<sequence length="533" mass="60677">MMPASVRKWVGRDALMLVPLRRRLWPAAWQTNTRSYLDRSVDTLNKVRVRFAPSPTGSLHIGGARTALFNWLFARHHNGTFVLRIDDTDTERSTEASYKEILAAMSWLGLDWDEGPEKGGQFGPYLQSQRLELYRREAARLLNEGKAYLCYCTVEELAERRRQAQAEGRPPMYDRRCRYLTPADRTRLEQEGRQPVIRLAVPETGTTVVKDLIRGDVAFENATIDDFIIFKSNGMPTYNFATVIDDHLMQISHIIRAEEHLSNTPKQILVYQALAYELPAFAHVPMILAPDRSKLSKRHGATSVEEYRDEGYLPEAIINYLALLGWSPEGEEEIIPLEKIIEQFSLERVSKNAAIYDTKKLTWINGHYLREGNLDRITRLALPFLQAKGLLPDPLPEKDYNYVRSVIAAVRDRVKTLAEVADAASYFFTDVTNYEEKGIRKHFTRPGAAALLDEARERLATLPEFNAQAAEEAYRSLAEGKGISTGQLFHPTRLAISGRTMGPGLFEIMELLGRETVLARLDRAARWIRENLA</sequence>
<dbReference type="NCBIfam" id="TIGR00464">
    <property type="entry name" value="gltX_bact"/>
    <property type="match status" value="1"/>
</dbReference>